<feature type="domain" description="Galactose-1-phosphate uridyl transferase N-terminal" evidence="11">
    <location>
        <begin position="19"/>
        <end position="225"/>
    </location>
</feature>
<accession>D0BK15</accession>
<dbReference type="EMBL" id="ACRF02000014">
    <property type="protein sequence ID" value="EEW93418.1"/>
    <property type="molecule type" value="Genomic_DNA"/>
</dbReference>
<comment type="similarity">
    <text evidence="4 10">Belongs to the galactose-1-phosphate uridylyltransferase type 2 family.</text>
</comment>
<evidence type="ECO:0000256" key="1">
    <source>
        <dbReference type="ARBA" id="ARBA00001107"/>
    </source>
</evidence>
<dbReference type="PANTHER" id="PTHR39191:SF1">
    <property type="entry name" value="DUF4922 DOMAIN-CONTAINING PROTEIN"/>
    <property type="match status" value="1"/>
</dbReference>
<evidence type="ECO:0000256" key="8">
    <source>
        <dbReference type="ARBA" id="ARBA00023144"/>
    </source>
</evidence>
<dbReference type="EC" id="2.7.7.12" evidence="10"/>
<dbReference type="AlphaFoldDB" id="D0BK15"/>
<dbReference type="STRING" id="626369.HMPREF0446_00300"/>
<feature type="domain" description="Galactose-1-phosphate uridyl transferase C-terminal" evidence="12">
    <location>
        <begin position="245"/>
        <end position="437"/>
    </location>
</feature>
<dbReference type="PIRSF" id="PIRSF006005">
    <property type="entry name" value="GalT_BS"/>
    <property type="match status" value="1"/>
</dbReference>
<dbReference type="InterPro" id="IPR000766">
    <property type="entry name" value="GalP_uridyl_Trfase_II"/>
</dbReference>
<keyword evidence="7 10" id="KW-0548">Nucleotidyltransferase</keyword>
<evidence type="ECO:0000256" key="7">
    <source>
        <dbReference type="ARBA" id="ARBA00022695"/>
    </source>
</evidence>
<evidence type="ECO:0000256" key="3">
    <source>
        <dbReference type="ARBA" id="ARBA00004947"/>
    </source>
</evidence>
<proteinExistence type="inferred from homology"/>
<evidence type="ECO:0000256" key="10">
    <source>
        <dbReference type="HAMAP-Rule" id="MF_00571"/>
    </source>
</evidence>
<evidence type="ECO:0000313" key="14">
    <source>
        <dbReference type="Proteomes" id="UP000002939"/>
    </source>
</evidence>
<keyword evidence="6 10" id="KW-0808">Transferase</keyword>
<comment type="pathway">
    <text evidence="3 10">Carbohydrate metabolism; galactose metabolism.</text>
</comment>
<comment type="subcellular location">
    <subcellularLocation>
        <location evidence="2 10">Cytoplasm</location>
    </subcellularLocation>
</comment>
<gene>
    <name evidence="10" type="primary">galT</name>
    <name evidence="13" type="ORF">HMPREF0446_00300</name>
</gene>
<dbReference type="InterPro" id="IPR005850">
    <property type="entry name" value="GalP_Utransf_C"/>
</dbReference>
<sequence length="491" mass="56629">MYHSITNFIEKAKLEKLLDPVDEIYVTNQLLHLLKLDDYKPVDTSQNQLPLLEDSVDEIIQLAIELGVIEDILPEKEAFEAAVMNLLTPLPSVVNANFWNHYKENPEKATDYFFELSQKNHYIQTRAIAKNIQFPYSGKYGTLEITINLSKPEKDPKAIAQAKLVKQSSYPASQLTMTNEGYYGRFNHPARSNHRIIRLEINHEDWGFQYSPYSYFNEHSIFLTQVPRPMQITERSFENLMDILRQFPHYFVGSNADLPIVGGSILVHDHYQSGRHVFPMDVAPILENYTFKGFDGTVSRLHWPLSVIRLASKDTKQIVQLATHILDKWRNYSDESADILAFTDEIPHNTITPIARVRNGVYELDLVLRNNRTTEEYPDGIFHPHVDVHPIKKENIGLIEVMGLAILPPRLKNELKEVEKYLLGQAHQMPEMHKEWANEIKENENITPDNVEALIHQKVGEIFERGLEDAGVFKQTTEGQEAFGRFIDSLQ</sequence>
<keyword evidence="9 10" id="KW-0119">Carbohydrate metabolism</keyword>
<dbReference type="Proteomes" id="UP000002939">
    <property type="component" value="Unassembled WGS sequence"/>
</dbReference>
<dbReference type="eggNOG" id="COG4468">
    <property type="taxonomic scope" value="Bacteria"/>
</dbReference>
<keyword evidence="14" id="KW-1185">Reference proteome</keyword>
<dbReference type="NCBIfam" id="NF003629">
    <property type="entry name" value="PRK05270.1-2"/>
    <property type="match status" value="1"/>
</dbReference>
<comment type="catalytic activity">
    <reaction evidence="1 10">
        <text>alpha-D-galactose 1-phosphate + UDP-alpha-D-glucose = alpha-D-glucose 1-phosphate + UDP-alpha-D-galactose</text>
        <dbReference type="Rhea" id="RHEA:13989"/>
        <dbReference type="ChEBI" id="CHEBI:58336"/>
        <dbReference type="ChEBI" id="CHEBI:58601"/>
        <dbReference type="ChEBI" id="CHEBI:58885"/>
        <dbReference type="ChEBI" id="CHEBI:66914"/>
        <dbReference type="EC" id="2.7.7.12"/>
    </reaction>
</comment>
<keyword evidence="8 10" id="KW-0299">Galactose metabolism</keyword>
<dbReference type="GO" id="GO:0008108">
    <property type="term" value="F:UDP-glucose:hexose-1-phosphate uridylyltransferase activity"/>
    <property type="evidence" value="ECO:0007669"/>
    <property type="project" value="UniProtKB-UniRule"/>
</dbReference>
<evidence type="ECO:0000259" key="11">
    <source>
        <dbReference type="Pfam" id="PF01087"/>
    </source>
</evidence>
<dbReference type="GO" id="GO:0006012">
    <property type="term" value="P:galactose metabolic process"/>
    <property type="evidence" value="ECO:0007669"/>
    <property type="project" value="UniProtKB-UniRule"/>
</dbReference>
<dbReference type="HOGENOM" id="CLU_047799_0_0_9"/>
<dbReference type="HAMAP" id="MF_00571">
    <property type="entry name" value="GalP_UDP_trans"/>
    <property type="match status" value="1"/>
</dbReference>
<evidence type="ECO:0000256" key="9">
    <source>
        <dbReference type="ARBA" id="ARBA00023277"/>
    </source>
</evidence>
<comment type="caution">
    <text evidence="13">The sequence shown here is derived from an EMBL/GenBank/DDBJ whole genome shotgun (WGS) entry which is preliminary data.</text>
</comment>
<evidence type="ECO:0000259" key="12">
    <source>
        <dbReference type="Pfam" id="PF02744"/>
    </source>
</evidence>
<organism evidence="13 14">
    <name type="scientific">Granulicatella elegans ATCC 700633</name>
    <dbReference type="NCBI Taxonomy" id="626369"/>
    <lineage>
        <taxon>Bacteria</taxon>
        <taxon>Bacillati</taxon>
        <taxon>Bacillota</taxon>
        <taxon>Bacilli</taxon>
        <taxon>Lactobacillales</taxon>
        <taxon>Carnobacteriaceae</taxon>
        <taxon>Granulicatella</taxon>
    </lineage>
</organism>
<dbReference type="GO" id="GO:0005737">
    <property type="term" value="C:cytoplasm"/>
    <property type="evidence" value="ECO:0007669"/>
    <property type="project" value="UniProtKB-SubCell"/>
</dbReference>
<dbReference type="Pfam" id="PF02744">
    <property type="entry name" value="GalP_UDP_tr_C"/>
    <property type="match status" value="1"/>
</dbReference>
<protein>
    <recommendedName>
        <fullName evidence="10">Galactose-1-phosphate uridylyltransferase</fullName>
        <shortName evidence="10">Gal-1-P uridylyltransferase</shortName>
        <ecNumber evidence="10">2.7.7.12</ecNumber>
    </recommendedName>
    <alternativeName>
        <fullName evidence="10">UDP-glucose--hexose-1-phosphate uridylyltransferase</fullName>
    </alternativeName>
</protein>
<evidence type="ECO:0000256" key="2">
    <source>
        <dbReference type="ARBA" id="ARBA00004496"/>
    </source>
</evidence>
<dbReference type="OrthoDB" id="2293at2"/>
<dbReference type="InterPro" id="IPR005849">
    <property type="entry name" value="GalP_Utransf_N"/>
</dbReference>
<evidence type="ECO:0000256" key="5">
    <source>
        <dbReference type="ARBA" id="ARBA00022490"/>
    </source>
</evidence>
<name>D0BK15_9LACT</name>
<evidence type="ECO:0000313" key="13">
    <source>
        <dbReference type="EMBL" id="EEW93418.1"/>
    </source>
</evidence>
<keyword evidence="5 10" id="KW-0963">Cytoplasm</keyword>
<dbReference type="PANTHER" id="PTHR39191">
    <property type="entry name" value="GALACTOSE-1-PHOSPHATE URIDYLYLTRANSFERASE"/>
    <property type="match status" value="1"/>
</dbReference>
<evidence type="ECO:0000256" key="6">
    <source>
        <dbReference type="ARBA" id="ARBA00022679"/>
    </source>
</evidence>
<reference evidence="13" key="1">
    <citation type="submission" date="2009-09" db="EMBL/GenBank/DDBJ databases">
        <authorList>
            <consortium name="The Broad Institute Genome Sequencing Platform"/>
            <person name="Ward D."/>
            <person name="Feldgarden M."/>
            <person name="Earl A."/>
            <person name="Young S.K."/>
            <person name="Zeng Q."/>
            <person name="Koehrsen M."/>
            <person name="Alvarado L."/>
            <person name="Berlin A."/>
            <person name="Bochicchio J."/>
            <person name="Borenstein D."/>
            <person name="Chapman S.B."/>
            <person name="Chen Z."/>
            <person name="Engels R."/>
            <person name="Freedman E."/>
            <person name="Gellesch M."/>
            <person name="Goldberg J."/>
            <person name="Griggs A."/>
            <person name="Gujja S."/>
            <person name="Heilman E."/>
            <person name="Heiman D."/>
            <person name="Hepburn T."/>
            <person name="Howarth C."/>
            <person name="Jen D."/>
            <person name="Larson L."/>
            <person name="Lewis B."/>
            <person name="Mehta T."/>
            <person name="Park D."/>
            <person name="Pearson M."/>
            <person name="Roberts A."/>
            <person name="Saif S."/>
            <person name="Shea T."/>
            <person name="Shenoy N."/>
            <person name="Sisk P."/>
            <person name="Stolte C."/>
            <person name="Sykes S."/>
            <person name="Thomson T."/>
            <person name="Walk T."/>
            <person name="White J."/>
            <person name="Yandava C."/>
            <person name="Sibley C.D."/>
            <person name="Field T.R."/>
            <person name="Grinwis M."/>
            <person name="Eshaghurshan C.S."/>
            <person name="Surette M.G."/>
            <person name="Haas B."/>
            <person name="Nusbaum C."/>
            <person name="Birren B."/>
        </authorList>
    </citation>
    <scope>NUCLEOTIDE SEQUENCE [LARGE SCALE GENOMIC DNA]</scope>
    <source>
        <strain evidence="13">ATCC 700633</strain>
    </source>
</reference>
<evidence type="ECO:0000256" key="4">
    <source>
        <dbReference type="ARBA" id="ARBA00008706"/>
    </source>
</evidence>
<dbReference type="NCBIfam" id="TIGR01239">
    <property type="entry name" value="galT_2"/>
    <property type="match status" value="1"/>
</dbReference>
<dbReference type="UniPathway" id="UPA00214"/>
<dbReference type="RefSeq" id="WP_006702574.1">
    <property type="nucleotide sequence ID" value="NZ_KI391971.1"/>
</dbReference>
<dbReference type="Pfam" id="PF01087">
    <property type="entry name" value="GalP_UDP_transf"/>
    <property type="match status" value="1"/>
</dbReference>
<reference evidence="13" key="2">
    <citation type="submission" date="2011-10" db="EMBL/GenBank/DDBJ databases">
        <title>The Genome Sequence of Granulicatella elegans ATCC 700633.</title>
        <authorList>
            <consortium name="The Broad Institute Genome Sequencing Platform"/>
            <consortium name="The Broad Institute Genome Sequencing Center for Infectious Disease"/>
            <person name="Earl A."/>
            <person name="Ward D."/>
            <person name="Feldgarden M."/>
            <person name="Gevers D."/>
            <person name="Sibley C.D."/>
            <person name="Field T.R."/>
            <person name="Grinwis M."/>
            <person name="Eshaghurshan C.S."/>
            <person name="Surette M.G."/>
            <person name="Young S.K."/>
            <person name="Zeng Q."/>
            <person name="Gargeya S."/>
            <person name="Fitzgerald M."/>
            <person name="Haas B."/>
            <person name="Abouelleil A."/>
            <person name="Alvarado L."/>
            <person name="Arachchi H.M."/>
            <person name="Berlin A."/>
            <person name="Brown A."/>
            <person name="Chapman S.B."/>
            <person name="Chen Z."/>
            <person name="Dunbar C."/>
            <person name="Freedman E."/>
            <person name="Gearin G."/>
            <person name="Goldberg J."/>
            <person name="Griggs A."/>
            <person name="Gujja S."/>
            <person name="Heiman D."/>
            <person name="Howarth C."/>
            <person name="Larson L."/>
            <person name="Lui A."/>
            <person name="MacDonald P.J.P."/>
            <person name="Montmayeur A."/>
            <person name="Murphy C."/>
            <person name="Neiman D."/>
            <person name="Pearson M."/>
            <person name="Priest M."/>
            <person name="Roberts A."/>
            <person name="Saif S."/>
            <person name="Shea T."/>
            <person name="Shenoy N."/>
            <person name="Sisk P."/>
            <person name="Stolte C."/>
            <person name="Sykes S."/>
            <person name="Wortman J."/>
            <person name="Nusbaum C."/>
            <person name="Birren B."/>
        </authorList>
    </citation>
    <scope>NUCLEOTIDE SEQUENCE [LARGE SCALE GENOMIC DNA]</scope>
    <source>
        <strain evidence="13">ATCC 700633</strain>
    </source>
</reference>